<dbReference type="OrthoDB" id="9814800at2"/>
<evidence type="ECO:0000259" key="1">
    <source>
        <dbReference type="Pfam" id="PF13435"/>
    </source>
</evidence>
<gene>
    <name evidence="2" type="ORF">Pla163_22760</name>
</gene>
<dbReference type="InterPro" id="IPR036280">
    <property type="entry name" value="Multihaem_cyt_sf"/>
</dbReference>
<dbReference type="EMBL" id="CP036290">
    <property type="protein sequence ID" value="QDU85150.1"/>
    <property type="molecule type" value="Genomic_DNA"/>
</dbReference>
<proteinExistence type="predicted"/>
<dbReference type="Pfam" id="PF13435">
    <property type="entry name" value="Cytochrome_C554"/>
    <property type="match status" value="1"/>
</dbReference>
<accession>A0A518D111</accession>
<sequence>MKPILGLLVLALALWGATFLFGESDGGPTLPAPAVSHSSSHNCAECHAQVFEEWSSGPHADSWTGAAVRKLSGDFSNQDCIDCHAPQPVFVTGIAERVLPRIERRVEGVDCITCHALPDGGVAGSFTSETVACRPEATVALTRADFCAGCHDQHQTVQQWRDSRWAAEGIDCIDCHMPLRDGTPSGGRRHGMHGGTDLVMLQSAVEVRGSRVDDDPANGWLIEIENVGAGHSFPTDERSRAADLFWRPAGSEGAWTHLHRFRSPYRYETDVPDTLLPVHATERYAVLDADDAPVTGPIEVVLLYKRSPHYRDMTDPMQDLWPEDPGVDPYATDVPRDAIVVHRLVLGGDQ</sequence>
<feature type="domain" description="Cytochrome c-552/4" evidence="1">
    <location>
        <begin position="43"/>
        <end position="115"/>
    </location>
</feature>
<protein>
    <recommendedName>
        <fullName evidence="1">Cytochrome c-552/4 domain-containing protein</fullName>
    </recommendedName>
</protein>
<evidence type="ECO:0000313" key="3">
    <source>
        <dbReference type="Proteomes" id="UP000319342"/>
    </source>
</evidence>
<dbReference type="Proteomes" id="UP000319342">
    <property type="component" value="Chromosome"/>
</dbReference>
<dbReference type="InterPro" id="IPR023155">
    <property type="entry name" value="Cyt_c-552/4"/>
</dbReference>
<dbReference type="RefSeq" id="WP_145187976.1">
    <property type="nucleotide sequence ID" value="NZ_CP036290.1"/>
</dbReference>
<evidence type="ECO:0000313" key="2">
    <source>
        <dbReference type="EMBL" id="QDU85150.1"/>
    </source>
</evidence>
<name>A0A518D111_9BACT</name>
<dbReference type="SUPFAM" id="SSF48695">
    <property type="entry name" value="Multiheme cytochromes"/>
    <property type="match status" value="1"/>
</dbReference>
<keyword evidence="3" id="KW-1185">Reference proteome</keyword>
<reference evidence="2 3" key="1">
    <citation type="submission" date="2019-02" db="EMBL/GenBank/DDBJ databases">
        <title>Deep-cultivation of Planctomycetes and their phenomic and genomic characterization uncovers novel biology.</title>
        <authorList>
            <person name="Wiegand S."/>
            <person name="Jogler M."/>
            <person name="Boedeker C."/>
            <person name="Pinto D."/>
            <person name="Vollmers J."/>
            <person name="Rivas-Marin E."/>
            <person name="Kohn T."/>
            <person name="Peeters S.H."/>
            <person name="Heuer A."/>
            <person name="Rast P."/>
            <person name="Oberbeckmann S."/>
            <person name="Bunk B."/>
            <person name="Jeske O."/>
            <person name="Meyerdierks A."/>
            <person name="Storesund J.E."/>
            <person name="Kallscheuer N."/>
            <person name="Luecker S."/>
            <person name="Lage O.M."/>
            <person name="Pohl T."/>
            <person name="Merkel B.J."/>
            <person name="Hornburger P."/>
            <person name="Mueller R.-W."/>
            <person name="Bruemmer F."/>
            <person name="Labrenz M."/>
            <person name="Spormann A.M."/>
            <person name="Op den Camp H."/>
            <person name="Overmann J."/>
            <person name="Amann R."/>
            <person name="Jetten M.S.M."/>
            <person name="Mascher T."/>
            <person name="Medema M.H."/>
            <person name="Devos D.P."/>
            <person name="Kaster A.-K."/>
            <person name="Ovreas L."/>
            <person name="Rohde M."/>
            <person name="Galperin M.Y."/>
            <person name="Jogler C."/>
        </authorList>
    </citation>
    <scope>NUCLEOTIDE SEQUENCE [LARGE SCALE GENOMIC DNA]</scope>
    <source>
        <strain evidence="2 3">Pla163</strain>
    </source>
</reference>
<dbReference type="AlphaFoldDB" id="A0A518D111"/>
<dbReference type="Gene3D" id="1.10.1130.10">
    <property type="entry name" value="Flavocytochrome C3, Chain A"/>
    <property type="match status" value="1"/>
</dbReference>
<organism evidence="2 3">
    <name type="scientific">Rohdeia mirabilis</name>
    <dbReference type="NCBI Taxonomy" id="2528008"/>
    <lineage>
        <taxon>Bacteria</taxon>
        <taxon>Pseudomonadati</taxon>
        <taxon>Planctomycetota</taxon>
        <taxon>Planctomycetia</taxon>
        <taxon>Planctomycetia incertae sedis</taxon>
        <taxon>Rohdeia</taxon>
    </lineage>
</organism>